<comment type="similarity">
    <text evidence="1">Belongs to the AfsR/DnrI/RedD regulatory family.</text>
</comment>
<evidence type="ECO:0000313" key="9">
    <source>
        <dbReference type="EMBL" id="MFC5154823.1"/>
    </source>
</evidence>
<organism evidence="9 10">
    <name type="scientific">Streptomyces amakusaensis</name>
    <dbReference type="NCBI Taxonomy" id="67271"/>
    <lineage>
        <taxon>Bacteria</taxon>
        <taxon>Bacillati</taxon>
        <taxon>Actinomycetota</taxon>
        <taxon>Actinomycetes</taxon>
        <taxon>Kitasatosporales</taxon>
        <taxon>Streptomycetaceae</taxon>
        <taxon>Streptomyces</taxon>
    </lineage>
</organism>
<feature type="compositionally biased region" description="Basic and acidic residues" evidence="7">
    <location>
        <begin position="310"/>
        <end position="319"/>
    </location>
</feature>
<dbReference type="CDD" id="cd15831">
    <property type="entry name" value="BTAD"/>
    <property type="match status" value="1"/>
</dbReference>
<dbReference type="InterPro" id="IPR016032">
    <property type="entry name" value="Sig_transdc_resp-reg_C-effctor"/>
</dbReference>
<protein>
    <submittedName>
        <fullName evidence="9">BTAD domain-containing putative transcriptional regulator</fullName>
    </submittedName>
</protein>
<dbReference type="InterPro" id="IPR027417">
    <property type="entry name" value="P-loop_NTPase"/>
</dbReference>
<evidence type="ECO:0000256" key="6">
    <source>
        <dbReference type="PROSITE-ProRule" id="PRU01091"/>
    </source>
</evidence>
<dbReference type="SUPFAM" id="SSF46894">
    <property type="entry name" value="C-terminal effector domain of the bipartite response regulators"/>
    <property type="match status" value="1"/>
</dbReference>
<proteinExistence type="inferred from homology"/>
<dbReference type="InterPro" id="IPR005158">
    <property type="entry name" value="BTAD"/>
</dbReference>
<dbReference type="InterPro" id="IPR041664">
    <property type="entry name" value="AAA_16"/>
</dbReference>
<dbReference type="Pfam" id="PF03704">
    <property type="entry name" value="BTAD"/>
    <property type="match status" value="1"/>
</dbReference>
<evidence type="ECO:0000256" key="4">
    <source>
        <dbReference type="ARBA" id="ARBA00023125"/>
    </source>
</evidence>
<feature type="DNA-binding region" description="OmpR/PhoB-type" evidence="6">
    <location>
        <begin position="1"/>
        <end position="99"/>
    </location>
</feature>
<dbReference type="Gene3D" id="3.30.70.1230">
    <property type="entry name" value="Nucleotide cyclase"/>
    <property type="match status" value="1"/>
</dbReference>
<evidence type="ECO:0000256" key="1">
    <source>
        <dbReference type="ARBA" id="ARBA00005820"/>
    </source>
</evidence>
<dbReference type="SMART" id="SM01043">
    <property type="entry name" value="BTAD"/>
    <property type="match status" value="1"/>
</dbReference>
<dbReference type="SUPFAM" id="SSF52540">
    <property type="entry name" value="P-loop containing nucleoside triphosphate hydrolases"/>
    <property type="match status" value="1"/>
</dbReference>
<keyword evidence="2" id="KW-0902">Two-component regulatory system</keyword>
<evidence type="ECO:0000313" key="10">
    <source>
        <dbReference type="Proteomes" id="UP001596160"/>
    </source>
</evidence>
<keyword evidence="3" id="KW-0805">Transcription regulation</keyword>
<dbReference type="Gene3D" id="1.25.40.10">
    <property type="entry name" value="Tetratricopeptide repeat domain"/>
    <property type="match status" value="1"/>
</dbReference>
<keyword evidence="10" id="KW-1185">Reference proteome</keyword>
<sequence>MQFRMLGPLEIADDYEGTVGLGGTKQRATLGYLLLHANRVVATSQLLNALWEVDDAPMTARKILQNAVYGLRGVLSAGYAGGERAATLLTQSPGYMIRVDPGRVDLHLFQQWVGQAREKQAQGAPESAARLLHDALALWRGPALADLVEAGIEWPELAAVQKARIDATEDYFDAQLACGRHHTILAELERMVQTEPLRERSCGQLMLALYRCGRQADALNVYGRVRSALVEDLGLEPGRGLQRLQQAILTQEATLSLEPGGGALPAPAEPHGPVPARGPARLAPESPARRPGAPGAGGPAERTPAAVRDTPAHRTGTERRRVGVVSVRTRLAPTLGGSDHEDLDDLLDGAASVVREQIERFGGTVTASIGSTFLALFGLDGPGDEDAWQAVRAALAVRDVLDVSGGHGSDGGGLSVCASVDLGEVLLRQRGPADPPTVVGAVLDASQELLSDADVGEVRVSDAVRRAVEDTFVCVPTEPSETMAWQVIGTGGTHSGVRGAEASTRACELDFLQELVRRTRRRSVPHLVTLLGESGAGKTRLLGDLGHRITVQPEPVRCLTGRTPAASDDRPLLAQAQILASYCGVRAGDGAPEARAALTRAVRSLFPSVPTASRLLTQLAPLIEPAGESDDPRCALAAWRDFFHEAARRAPLVLCLDDLHRADDVVLEAVEELAEATEACLVVVAAATPELLLRRPTWAGGKGHATTVTLDRLERITHEKLVEFLLSAAGSERAQLHG</sequence>
<evidence type="ECO:0000256" key="3">
    <source>
        <dbReference type="ARBA" id="ARBA00023015"/>
    </source>
</evidence>
<feature type="domain" description="OmpR/PhoB-type" evidence="8">
    <location>
        <begin position="1"/>
        <end position="99"/>
    </location>
</feature>
<reference evidence="10" key="1">
    <citation type="journal article" date="2019" name="Int. J. Syst. Evol. Microbiol.">
        <title>The Global Catalogue of Microorganisms (GCM) 10K type strain sequencing project: providing services to taxonomists for standard genome sequencing and annotation.</title>
        <authorList>
            <consortium name="The Broad Institute Genomics Platform"/>
            <consortium name="The Broad Institute Genome Sequencing Center for Infectious Disease"/>
            <person name="Wu L."/>
            <person name="Ma J."/>
        </authorList>
    </citation>
    <scope>NUCLEOTIDE SEQUENCE [LARGE SCALE GENOMIC DNA]</scope>
    <source>
        <strain evidence="10">PCU 266</strain>
    </source>
</reference>
<dbReference type="PANTHER" id="PTHR35807">
    <property type="entry name" value="TRANSCRIPTIONAL REGULATOR REDD-RELATED"/>
    <property type="match status" value="1"/>
</dbReference>
<dbReference type="Gene3D" id="1.10.10.10">
    <property type="entry name" value="Winged helix-like DNA-binding domain superfamily/Winged helix DNA-binding domain"/>
    <property type="match status" value="1"/>
</dbReference>
<name>A0ABW0AM78_9ACTN</name>
<keyword evidence="5" id="KW-0804">Transcription</keyword>
<dbReference type="SUPFAM" id="SSF55073">
    <property type="entry name" value="Nucleotide cyclase"/>
    <property type="match status" value="1"/>
</dbReference>
<evidence type="ECO:0000256" key="2">
    <source>
        <dbReference type="ARBA" id="ARBA00023012"/>
    </source>
</evidence>
<dbReference type="InterPro" id="IPR036388">
    <property type="entry name" value="WH-like_DNA-bd_sf"/>
</dbReference>
<keyword evidence="4 6" id="KW-0238">DNA-binding</keyword>
<dbReference type="RefSeq" id="WP_344482015.1">
    <property type="nucleotide sequence ID" value="NZ_BAAASB010000017.1"/>
</dbReference>
<evidence type="ECO:0000256" key="7">
    <source>
        <dbReference type="SAM" id="MobiDB-lite"/>
    </source>
</evidence>
<feature type="compositionally biased region" description="Low complexity" evidence="7">
    <location>
        <begin position="283"/>
        <end position="306"/>
    </location>
</feature>
<feature type="region of interest" description="Disordered" evidence="7">
    <location>
        <begin position="257"/>
        <end position="319"/>
    </location>
</feature>
<comment type="caution">
    <text evidence="9">The sequence shown here is derived from an EMBL/GenBank/DDBJ whole genome shotgun (WGS) entry which is preliminary data.</text>
</comment>
<gene>
    <name evidence="9" type="ORF">ACFPRH_24085</name>
</gene>
<dbReference type="PANTHER" id="PTHR35807:SF1">
    <property type="entry name" value="TRANSCRIPTIONAL REGULATOR REDD"/>
    <property type="match status" value="1"/>
</dbReference>
<dbReference type="EMBL" id="JBHSKP010000017">
    <property type="protein sequence ID" value="MFC5154823.1"/>
    <property type="molecule type" value="Genomic_DNA"/>
</dbReference>
<evidence type="ECO:0000259" key="8">
    <source>
        <dbReference type="PROSITE" id="PS51755"/>
    </source>
</evidence>
<dbReference type="Pfam" id="PF13191">
    <property type="entry name" value="AAA_16"/>
    <property type="match status" value="1"/>
</dbReference>
<dbReference type="Proteomes" id="UP001596160">
    <property type="component" value="Unassembled WGS sequence"/>
</dbReference>
<dbReference type="PROSITE" id="PS51755">
    <property type="entry name" value="OMPR_PHOB"/>
    <property type="match status" value="1"/>
</dbReference>
<dbReference type="SUPFAM" id="SSF48452">
    <property type="entry name" value="TPR-like"/>
    <property type="match status" value="1"/>
</dbReference>
<dbReference type="InterPro" id="IPR051677">
    <property type="entry name" value="AfsR-DnrI-RedD_regulator"/>
</dbReference>
<accession>A0ABW0AM78</accession>
<dbReference type="InterPro" id="IPR011990">
    <property type="entry name" value="TPR-like_helical_dom_sf"/>
</dbReference>
<dbReference type="SMART" id="SM00862">
    <property type="entry name" value="Trans_reg_C"/>
    <property type="match status" value="1"/>
</dbReference>
<dbReference type="InterPro" id="IPR029787">
    <property type="entry name" value="Nucleotide_cyclase"/>
</dbReference>
<dbReference type="InterPro" id="IPR001867">
    <property type="entry name" value="OmpR/PhoB-type_DNA-bd"/>
</dbReference>
<evidence type="ECO:0000256" key="5">
    <source>
        <dbReference type="ARBA" id="ARBA00023163"/>
    </source>
</evidence>